<dbReference type="Proteomes" id="UP001164929">
    <property type="component" value="Chromosome 19"/>
</dbReference>
<protein>
    <submittedName>
        <fullName evidence="2">Uncharacterized protein</fullName>
    </submittedName>
</protein>
<keyword evidence="1" id="KW-0472">Membrane</keyword>
<name>A0AAD6L670_9ROSI</name>
<organism evidence="2 3">
    <name type="scientific">Populus alba x Populus x berolinensis</name>
    <dbReference type="NCBI Taxonomy" id="444605"/>
    <lineage>
        <taxon>Eukaryota</taxon>
        <taxon>Viridiplantae</taxon>
        <taxon>Streptophyta</taxon>
        <taxon>Embryophyta</taxon>
        <taxon>Tracheophyta</taxon>
        <taxon>Spermatophyta</taxon>
        <taxon>Magnoliopsida</taxon>
        <taxon>eudicotyledons</taxon>
        <taxon>Gunneridae</taxon>
        <taxon>Pentapetalae</taxon>
        <taxon>rosids</taxon>
        <taxon>fabids</taxon>
        <taxon>Malpighiales</taxon>
        <taxon>Salicaceae</taxon>
        <taxon>Saliceae</taxon>
        <taxon>Populus</taxon>
    </lineage>
</organism>
<dbReference type="EMBL" id="JAQIZT010000019">
    <property type="protein sequence ID" value="KAJ6951096.1"/>
    <property type="molecule type" value="Genomic_DNA"/>
</dbReference>
<accession>A0AAD6L670</accession>
<evidence type="ECO:0000256" key="1">
    <source>
        <dbReference type="SAM" id="Phobius"/>
    </source>
</evidence>
<gene>
    <name evidence="2" type="ORF">NC653_040457</name>
</gene>
<proteinExistence type="predicted"/>
<comment type="caution">
    <text evidence="2">The sequence shown here is derived from an EMBL/GenBank/DDBJ whole genome shotgun (WGS) entry which is preliminary data.</text>
</comment>
<evidence type="ECO:0000313" key="3">
    <source>
        <dbReference type="Proteomes" id="UP001164929"/>
    </source>
</evidence>
<feature type="transmembrane region" description="Helical" evidence="1">
    <location>
        <begin position="103"/>
        <end position="122"/>
    </location>
</feature>
<sequence length="128" mass="14364">MATGSVKAVALNHRRDSNVRGSLHFIQEPNGSLSFSILATEKESLVLFFDCICVKHVCMYTGATHVTGRRRIRWLITRPSWVLFSHCLVIPTNGCNSTDNTEWVAFHIGEGLLLGMLIMMILEKVKAF</sequence>
<keyword evidence="3" id="KW-1185">Reference proteome</keyword>
<evidence type="ECO:0000313" key="2">
    <source>
        <dbReference type="EMBL" id="KAJ6951096.1"/>
    </source>
</evidence>
<keyword evidence="1" id="KW-1133">Transmembrane helix</keyword>
<dbReference type="AlphaFoldDB" id="A0AAD6L670"/>
<keyword evidence="1" id="KW-0812">Transmembrane</keyword>
<reference evidence="2" key="1">
    <citation type="journal article" date="2023" name="Mol. Ecol. Resour.">
        <title>Chromosome-level genome assembly of a triploid poplar Populus alba 'Berolinensis'.</title>
        <authorList>
            <person name="Chen S."/>
            <person name="Yu Y."/>
            <person name="Wang X."/>
            <person name="Wang S."/>
            <person name="Zhang T."/>
            <person name="Zhou Y."/>
            <person name="He R."/>
            <person name="Meng N."/>
            <person name="Wang Y."/>
            <person name="Liu W."/>
            <person name="Liu Z."/>
            <person name="Liu J."/>
            <person name="Guo Q."/>
            <person name="Huang H."/>
            <person name="Sederoff R.R."/>
            <person name="Wang G."/>
            <person name="Qu G."/>
            <person name="Chen S."/>
        </authorList>
    </citation>
    <scope>NUCLEOTIDE SEQUENCE</scope>
    <source>
        <strain evidence="2">SC-2020</strain>
    </source>
</reference>